<evidence type="ECO:0000313" key="2">
    <source>
        <dbReference type="Proteomes" id="UP000823405"/>
    </source>
</evidence>
<feature type="non-terminal residue" evidence="1">
    <location>
        <position position="114"/>
    </location>
</feature>
<protein>
    <submittedName>
        <fullName evidence="1">Uncharacterized protein</fullName>
    </submittedName>
</protein>
<accession>A0A9P6UEQ7</accession>
<organism evidence="1 2">
    <name type="scientific">Linnemannia gamsii</name>
    <dbReference type="NCBI Taxonomy" id="64522"/>
    <lineage>
        <taxon>Eukaryota</taxon>
        <taxon>Fungi</taxon>
        <taxon>Fungi incertae sedis</taxon>
        <taxon>Mucoromycota</taxon>
        <taxon>Mortierellomycotina</taxon>
        <taxon>Mortierellomycetes</taxon>
        <taxon>Mortierellales</taxon>
        <taxon>Mortierellaceae</taxon>
        <taxon>Linnemannia</taxon>
    </lineage>
</organism>
<dbReference type="EMBL" id="JAAAIN010003704">
    <property type="protein sequence ID" value="KAG0284449.1"/>
    <property type="molecule type" value="Genomic_DNA"/>
</dbReference>
<name>A0A9P6UEQ7_9FUNG</name>
<proteinExistence type="predicted"/>
<dbReference type="OrthoDB" id="2393824at2759"/>
<keyword evidence="2" id="KW-1185">Reference proteome</keyword>
<reference evidence="1" key="1">
    <citation type="journal article" date="2020" name="Fungal Divers.">
        <title>Resolving the Mortierellaceae phylogeny through synthesis of multi-gene phylogenetics and phylogenomics.</title>
        <authorList>
            <person name="Vandepol N."/>
            <person name="Liber J."/>
            <person name="Desiro A."/>
            <person name="Na H."/>
            <person name="Kennedy M."/>
            <person name="Barry K."/>
            <person name="Grigoriev I.V."/>
            <person name="Miller A.N."/>
            <person name="O'Donnell K."/>
            <person name="Stajich J.E."/>
            <person name="Bonito G."/>
        </authorList>
    </citation>
    <scope>NUCLEOTIDE SEQUENCE</scope>
    <source>
        <strain evidence="1">NVP60</strain>
    </source>
</reference>
<dbReference type="AlphaFoldDB" id="A0A9P6UEQ7"/>
<sequence length="114" mass="12979">MILSYCLKVPDCRQTFSSARWTLLQVCPHMFKDVFMHLSNNLCDLMKGRALLESVLASIVREEFELLRDKLAAHDYPNFSSDSKLRLVIDEAQILSDKNPTSFASSSIQGDLRP</sequence>
<gene>
    <name evidence="1" type="ORF">BGZ97_008194</name>
</gene>
<comment type="caution">
    <text evidence="1">The sequence shown here is derived from an EMBL/GenBank/DDBJ whole genome shotgun (WGS) entry which is preliminary data.</text>
</comment>
<dbReference type="Proteomes" id="UP000823405">
    <property type="component" value="Unassembled WGS sequence"/>
</dbReference>
<evidence type="ECO:0000313" key="1">
    <source>
        <dbReference type="EMBL" id="KAG0284449.1"/>
    </source>
</evidence>